<comment type="caution">
    <text evidence="1">The sequence shown here is derived from an EMBL/GenBank/DDBJ whole genome shotgun (WGS) entry which is preliminary data.</text>
</comment>
<name>A0ACB9IWI1_9ASTR</name>
<gene>
    <name evidence="1" type="ORF">L1987_21588</name>
</gene>
<reference evidence="2" key="1">
    <citation type="journal article" date="2022" name="Mol. Ecol. Resour.">
        <title>The genomes of chicory, endive, great burdock and yacon provide insights into Asteraceae palaeo-polyploidization history and plant inulin production.</title>
        <authorList>
            <person name="Fan W."/>
            <person name="Wang S."/>
            <person name="Wang H."/>
            <person name="Wang A."/>
            <person name="Jiang F."/>
            <person name="Liu H."/>
            <person name="Zhao H."/>
            <person name="Xu D."/>
            <person name="Zhang Y."/>
        </authorList>
    </citation>
    <scope>NUCLEOTIDE SEQUENCE [LARGE SCALE GENOMIC DNA]</scope>
    <source>
        <strain evidence="2">cv. Yunnan</strain>
    </source>
</reference>
<organism evidence="1 2">
    <name type="scientific">Smallanthus sonchifolius</name>
    <dbReference type="NCBI Taxonomy" id="185202"/>
    <lineage>
        <taxon>Eukaryota</taxon>
        <taxon>Viridiplantae</taxon>
        <taxon>Streptophyta</taxon>
        <taxon>Embryophyta</taxon>
        <taxon>Tracheophyta</taxon>
        <taxon>Spermatophyta</taxon>
        <taxon>Magnoliopsida</taxon>
        <taxon>eudicotyledons</taxon>
        <taxon>Gunneridae</taxon>
        <taxon>Pentapetalae</taxon>
        <taxon>asterids</taxon>
        <taxon>campanulids</taxon>
        <taxon>Asterales</taxon>
        <taxon>Asteraceae</taxon>
        <taxon>Asteroideae</taxon>
        <taxon>Heliantheae alliance</taxon>
        <taxon>Millerieae</taxon>
        <taxon>Smallanthus</taxon>
    </lineage>
</organism>
<reference evidence="1 2" key="2">
    <citation type="journal article" date="2022" name="Mol. Ecol. Resour.">
        <title>The genomes of chicory, endive, great burdock and yacon provide insights into Asteraceae paleo-polyploidization history and plant inulin production.</title>
        <authorList>
            <person name="Fan W."/>
            <person name="Wang S."/>
            <person name="Wang H."/>
            <person name="Wang A."/>
            <person name="Jiang F."/>
            <person name="Liu H."/>
            <person name="Zhao H."/>
            <person name="Xu D."/>
            <person name="Zhang Y."/>
        </authorList>
    </citation>
    <scope>NUCLEOTIDE SEQUENCE [LARGE SCALE GENOMIC DNA]</scope>
    <source>
        <strain evidence="2">cv. Yunnan</strain>
        <tissue evidence="1">Leaves</tissue>
    </source>
</reference>
<evidence type="ECO:0000313" key="2">
    <source>
        <dbReference type="Proteomes" id="UP001056120"/>
    </source>
</evidence>
<accession>A0ACB9IWI1</accession>
<proteinExistence type="predicted"/>
<evidence type="ECO:0000313" key="1">
    <source>
        <dbReference type="EMBL" id="KAI3811856.1"/>
    </source>
</evidence>
<sequence length="175" mass="20271">MALLLKKSKSILMTRQLFCFPWAKGFSTSTSPSPSERNEDEVKAMFESFIAEYEKRYDTPEEKEKRFKIFTDKIRFIDHHNSTHPFPFDKVGINHLADVSIEEICGGLVPDCMEYQTWTPPLTQPPEAEEQGSVLYSDERTYDELKDMFKSLSEIRYNTPTHSMGPLTKPEEEGC</sequence>
<protein>
    <submittedName>
        <fullName evidence="1">Uncharacterized protein</fullName>
    </submittedName>
</protein>
<dbReference type="Proteomes" id="UP001056120">
    <property type="component" value="Linkage Group LG07"/>
</dbReference>
<keyword evidence="2" id="KW-1185">Reference proteome</keyword>
<dbReference type="EMBL" id="CM042024">
    <property type="protein sequence ID" value="KAI3811856.1"/>
    <property type="molecule type" value="Genomic_DNA"/>
</dbReference>